<name>A0A9N9H774_9GLOM</name>
<evidence type="ECO:0000313" key="6">
    <source>
        <dbReference type="Proteomes" id="UP000789572"/>
    </source>
</evidence>
<evidence type="ECO:0000313" key="5">
    <source>
        <dbReference type="EMBL" id="CAG8652343.1"/>
    </source>
</evidence>
<dbReference type="AlphaFoldDB" id="A0A9N9H774"/>
<evidence type="ECO:0000256" key="1">
    <source>
        <dbReference type="ARBA" id="ARBA00022553"/>
    </source>
</evidence>
<dbReference type="Pfam" id="PF00072">
    <property type="entry name" value="Response_reg"/>
    <property type="match status" value="1"/>
</dbReference>
<dbReference type="OrthoDB" id="60033at2759"/>
<evidence type="ECO:0000256" key="3">
    <source>
        <dbReference type="PROSITE-ProRule" id="PRU00169"/>
    </source>
</evidence>
<dbReference type="InterPro" id="IPR001789">
    <property type="entry name" value="Sig_transdc_resp-reg_receiver"/>
</dbReference>
<dbReference type="PANTHER" id="PTHR45339">
    <property type="entry name" value="HYBRID SIGNAL TRANSDUCTION HISTIDINE KINASE J"/>
    <property type="match status" value="1"/>
</dbReference>
<dbReference type="EMBL" id="CAJVPJ010004466">
    <property type="protein sequence ID" value="CAG8652343.1"/>
    <property type="molecule type" value="Genomic_DNA"/>
</dbReference>
<feature type="non-terminal residue" evidence="5">
    <location>
        <position position="170"/>
    </location>
</feature>
<comment type="caution">
    <text evidence="5">The sequence shown here is derived from an EMBL/GenBank/DDBJ whole genome shotgun (WGS) entry which is preliminary data.</text>
</comment>
<protein>
    <submittedName>
        <fullName evidence="5">6690_t:CDS:1</fullName>
    </submittedName>
</protein>
<organism evidence="5 6">
    <name type="scientific">Paraglomus occultum</name>
    <dbReference type="NCBI Taxonomy" id="144539"/>
    <lineage>
        <taxon>Eukaryota</taxon>
        <taxon>Fungi</taxon>
        <taxon>Fungi incertae sedis</taxon>
        <taxon>Mucoromycota</taxon>
        <taxon>Glomeromycotina</taxon>
        <taxon>Glomeromycetes</taxon>
        <taxon>Paraglomerales</taxon>
        <taxon>Paraglomeraceae</taxon>
        <taxon>Paraglomus</taxon>
    </lineage>
</organism>
<dbReference type="Proteomes" id="UP000789572">
    <property type="component" value="Unassembled WGS sequence"/>
</dbReference>
<feature type="domain" description="Response regulatory" evidence="4">
    <location>
        <begin position="1"/>
        <end position="66"/>
    </location>
</feature>
<sequence length="170" mass="19353">DIGLPRLGGVEATSQIRRFDPTTPIISMTSSTSAQDCVTYYSNGMNDILAKPFTRTRLFDVLDKYCMHLKVMPNFQDVHRIFEQPPPRIDGGSNLNENWPVTVFSIPNEGEEYNQAVSYPMGEEYMPMFNIVSLSNAPTTGTVRYIDDVYGDDEASNNRQRKRPKFELLE</sequence>
<dbReference type="GO" id="GO:0000160">
    <property type="term" value="P:phosphorelay signal transduction system"/>
    <property type="evidence" value="ECO:0007669"/>
    <property type="project" value="UniProtKB-KW"/>
</dbReference>
<dbReference type="InterPro" id="IPR011006">
    <property type="entry name" value="CheY-like_superfamily"/>
</dbReference>
<keyword evidence="1 3" id="KW-0597">Phosphoprotein</keyword>
<keyword evidence="2" id="KW-0902">Two-component regulatory system</keyword>
<dbReference type="PANTHER" id="PTHR45339:SF1">
    <property type="entry name" value="HYBRID SIGNAL TRANSDUCTION HISTIDINE KINASE J"/>
    <property type="match status" value="1"/>
</dbReference>
<dbReference type="PROSITE" id="PS50110">
    <property type="entry name" value="RESPONSE_REGULATORY"/>
    <property type="match status" value="1"/>
</dbReference>
<gene>
    <name evidence="5" type="ORF">POCULU_LOCUS10017</name>
</gene>
<proteinExistence type="predicted"/>
<reference evidence="5" key="1">
    <citation type="submission" date="2021-06" db="EMBL/GenBank/DDBJ databases">
        <authorList>
            <person name="Kallberg Y."/>
            <person name="Tangrot J."/>
            <person name="Rosling A."/>
        </authorList>
    </citation>
    <scope>NUCLEOTIDE SEQUENCE</scope>
    <source>
        <strain evidence="5">IA702</strain>
    </source>
</reference>
<keyword evidence="6" id="KW-1185">Reference proteome</keyword>
<evidence type="ECO:0000259" key="4">
    <source>
        <dbReference type="PROSITE" id="PS50110"/>
    </source>
</evidence>
<dbReference type="Gene3D" id="3.40.50.2300">
    <property type="match status" value="1"/>
</dbReference>
<feature type="modified residue" description="4-aspartylphosphate" evidence="3">
    <location>
        <position position="1"/>
    </location>
</feature>
<accession>A0A9N9H774</accession>
<evidence type="ECO:0000256" key="2">
    <source>
        <dbReference type="ARBA" id="ARBA00023012"/>
    </source>
</evidence>
<dbReference type="SUPFAM" id="SSF52172">
    <property type="entry name" value="CheY-like"/>
    <property type="match status" value="1"/>
</dbReference>